<accession>A0A0C2YIB8</accession>
<feature type="compositionally biased region" description="Basic residues" evidence="1">
    <location>
        <begin position="358"/>
        <end position="374"/>
    </location>
</feature>
<evidence type="ECO:0000313" key="2">
    <source>
        <dbReference type="EMBL" id="KIM40802.1"/>
    </source>
</evidence>
<reference evidence="2 3" key="1">
    <citation type="submission" date="2014-04" db="EMBL/GenBank/DDBJ databases">
        <authorList>
            <consortium name="DOE Joint Genome Institute"/>
            <person name="Kuo A."/>
            <person name="Gay G."/>
            <person name="Dore J."/>
            <person name="Kohler A."/>
            <person name="Nagy L.G."/>
            <person name="Floudas D."/>
            <person name="Copeland A."/>
            <person name="Barry K.W."/>
            <person name="Cichocki N."/>
            <person name="Veneault-Fourrey C."/>
            <person name="LaButti K."/>
            <person name="Lindquist E.A."/>
            <person name="Lipzen A."/>
            <person name="Lundell T."/>
            <person name="Morin E."/>
            <person name="Murat C."/>
            <person name="Sun H."/>
            <person name="Tunlid A."/>
            <person name="Henrissat B."/>
            <person name="Grigoriev I.V."/>
            <person name="Hibbett D.S."/>
            <person name="Martin F."/>
            <person name="Nordberg H.P."/>
            <person name="Cantor M.N."/>
            <person name="Hua S.X."/>
        </authorList>
    </citation>
    <scope>NUCLEOTIDE SEQUENCE [LARGE SCALE GENOMIC DNA]</scope>
    <source>
        <strain evidence="3">h7</strain>
    </source>
</reference>
<gene>
    <name evidence="2" type="ORF">M413DRAFT_168270</name>
</gene>
<feature type="compositionally biased region" description="Low complexity" evidence="1">
    <location>
        <begin position="134"/>
        <end position="148"/>
    </location>
</feature>
<feature type="compositionally biased region" description="Pro residues" evidence="1">
    <location>
        <begin position="58"/>
        <end position="69"/>
    </location>
</feature>
<feature type="compositionally biased region" description="Basic residues" evidence="1">
    <location>
        <begin position="123"/>
        <end position="133"/>
    </location>
</feature>
<dbReference type="EMBL" id="KN831782">
    <property type="protein sequence ID" value="KIM40802.1"/>
    <property type="molecule type" value="Genomic_DNA"/>
</dbReference>
<feature type="compositionally biased region" description="Polar residues" evidence="1">
    <location>
        <begin position="159"/>
        <end position="177"/>
    </location>
</feature>
<dbReference type="AlphaFoldDB" id="A0A0C2YIB8"/>
<name>A0A0C2YIB8_HEBCY</name>
<keyword evidence="3" id="KW-1185">Reference proteome</keyword>
<dbReference type="OrthoDB" id="2976199at2759"/>
<protein>
    <submittedName>
        <fullName evidence="2">Uncharacterized protein</fullName>
    </submittedName>
</protein>
<sequence>MTEYDYSPDAVERHMAKLDGIAKWVDRTKQHEPANPFVPLPGEQRISPSDSYPQSPLQSPPHIQPPPHGYPSSYQYQYPYQTAPQSYVQPQVYYPAQPQQAFYATPQGMISPTYSSMHMAPSSRHRRSRHSSSRHSSGSHSLHPSPTSTNYLPLPTALGQRSYSTPPLQSNPYGTSYMGQQQPLMQAVGFAQPTYTGYTTMPATGSTPAGSPYSAYSVPQVAMPPVSRGRSKSRSRSESYSASRSSSHRSKSRPRSIYPAAPQPQVQTSPNLYGMTMGAYGAHSTPYLQPTAEQPVVVPINGGVGGYDVVPAQGQGITVVPQQQQQQQYYDPRHKSQSYESDSGSERGSFFGTLGLGRKGKKSRRRRHKRTGSY</sequence>
<dbReference type="HOGENOM" id="CLU_069654_0_0_1"/>
<organism evidence="2 3">
    <name type="scientific">Hebeloma cylindrosporum</name>
    <dbReference type="NCBI Taxonomy" id="76867"/>
    <lineage>
        <taxon>Eukaryota</taxon>
        <taxon>Fungi</taxon>
        <taxon>Dikarya</taxon>
        <taxon>Basidiomycota</taxon>
        <taxon>Agaricomycotina</taxon>
        <taxon>Agaricomycetes</taxon>
        <taxon>Agaricomycetidae</taxon>
        <taxon>Agaricales</taxon>
        <taxon>Agaricineae</taxon>
        <taxon>Hymenogastraceae</taxon>
        <taxon>Hebeloma</taxon>
    </lineage>
</organism>
<evidence type="ECO:0000313" key="3">
    <source>
        <dbReference type="Proteomes" id="UP000053424"/>
    </source>
</evidence>
<feature type="region of interest" description="Disordered" evidence="1">
    <location>
        <begin position="30"/>
        <end position="76"/>
    </location>
</feature>
<feature type="region of interest" description="Disordered" evidence="1">
    <location>
        <begin position="222"/>
        <end position="272"/>
    </location>
</feature>
<dbReference type="Proteomes" id="UP000053424">
    <property type="component" value="Unassembled WGS sequence"/>
</dbReference>
<dbReference type="STRING" id="686832.A0A0C2YIB8"/>
<feature type="region of interest" description="Disordered" evidence="1">
    <location>
        <begin position="113"/>
        <end position="177"/>
    </location>
</feature>
<feature type="region of interest" description="Disordered" evidence="1">
    <location>
        <begin position="322"/>
        <end position="374"/>
    </location>
</feature>
<proteinExistence type="predicted"/>
<reference evidence="3" key="2">
    <citation type="submission" date="2015-01" db="EMBL/GenBank/DDBJ databases">
        <title>Evolutionary Origins and Diversification of the Mycorrhizal Mutualists.</title>
        <authorList>
            <consortium name="DOE Joint Genome Institute"/>
            <consortium name="Mycorrhizal Genomics Consortium"/>
            <person name="Kohler A."/>
            <person name="Kuo A."/>
            <person name="Nagy L.G."/>
            <person name="Floudas D."/>
            <person name="Copeland A."/>
            <person name="Barry K.W."/>
            <person name="Cichocki N."/>
            <person name="Veneault-Fourrey C."/>
            <person name="LaButti K."/>
            <person name="Lindquist E.A."/>
            <person name="Lipzen A."/>
            <person name="Lundell T."/>
            <person name="Morin E."/>
            <person name="Murat C."/>
            <person name="Riley R."/>
            <person name="Ohm R."/>
            <person name="Sun H."/>
            <person name="Tunlid A."/>
            <person name="Henrissat B."/>
            <person name="Grigoriev I.V."/>
            <person name="Hibbett D.S."/>
            <person name="Martin F."/>
        </authorList>
    </citation>
    <scope>NUCLEOTIDE SEQUENCE [LARGE SCALE GENOMIC DNA]</scope>
    <source>
        <strain evidence="3">h7</strain>
    </source>
</reference>
<evidence type="ECO:0000256" key="1">
    <source>
        <dbReference type="SAM" id="MobiDB-lite"/>
    </source>
</evidence>